<feature type="binding site" evidence="7">
    <location>
        <position position="244"/>
    </location>
    <ligand>
        <name>Mg(2+)</name>
        <dbReference type="ChEBI" id="CHEBI:18420"/>
    </ligand>
</feature>
<evidence type="ECO:0000256" key="4">
    <source>
        <dbReference type="ARBA" id="ARBA00023235"/>
    </source>
</evidence>
<feature type="binding site" evidence="7">
    <location>
        <position position="191"/>
    </location>
    <ligand>
        <name>Mg(2+)</name>
        <dbReference type="ChEBI" id="CHEBI:18420"/>
    </ligand>
</feature>
<dbReference type="EMBL" id="WMET01000001">
    <property type="protein sequence ID" value="MYL18974.1"/>
    <property type="molecule type" value="Genomic_DNA"/>
</dbReference>
<feature type="binding site" evidence="6">
    <location>
        <position position="298"/>
    </location>
    <ligand>
        <name>substrate</name>
    </ligand>
</feature>
<evidence type="ECO:0000256" key="2">
    <source>
        <dbReference type="ARBA" id="ARBA00022723"/>
    </source>
</evidence>
<comment type="cofactor">
    <cofactor evidence="7 8">
        <name>Mg(2+)</name>
        <dbReference type="ChEBI" id="CHEBI:18420"/>
    </cofactor>
    <text evidence="7 8">Binds 1 Mg(2+) ion per subunit.</text>
</comment>
<dbReference type="SFLD" id="SFLDF00010">
    <property type="entry name" value="dipeptide_epimerase"/>
    <property type="match status" value="1"/>
</dbReference>
<feature type="domain" description="Mandelate racemase/muconate lactonizing enzyme C-terminal" evidence="9">
    <location>
        <begin position="141"/>
        <end position="240"/>
    </location>
</feature>
<feature type="binding site" evidence="6">
    <location>
        <position position="323"/>
    </location>
    <ligand>
        <name>substrate</name>
    </ligand>
</feature>
<dbReference type="PANTHER" id="PTHR48073:SF2">
    <property type="entry name" value="O-SUCCINYLBENZOATE SYNTHASE"/>
    <property type="match status" value="1"/>
</dbReference>
<dbReference type="Gene3D" id="3.30.390.10">
    <property type="entry name" value="Enolase-like, N-terminal domain"/>
    <property type="match status" value="1"/>
</dbReference>
<dbReference type="CDD" id="cd03319">
    <property type="entry name" value="L-Ala-DL-Glu_epimerase"/>
    <property type="match status" value="1"/>
</dbReference>
<dbReference type="GO" id="GO:0016855">
    <property type="term" value="F:racemase and epimerase activity, acting on amino acids and derivatives"/>
    <property type="evidence" value="ECO:0007669"/>
    <property type="project" value="UniProtKB-UniRule"/>
</dbReference>
<dbReference type="Pfam" id="PF13378">
    <property type="entry name" value="MR_MLE_C"/>
    <property type="match status" value="1"/>
</dbReference>
<dbReference type="InterPro" id="IPR013342">
    <property type="entry name" value="Mandelate_racemase_C"/>
</dbReference>
<feature type="binding site" evidence="6">
    <location>
        <position position="135"/>
    </location>
    <ligand>
        <name>substrate</name>
    </ligand>
</feature>
<feature type="binding site" evidence="6">
    <location>
        <position position="296"/>
    </location>
    <ligand>
        <name>substrate</name>
    </ligand>
</feature>
<feature type="binding site" evidence="7">
    <location>
        <position position="219"/>
    </location>
    <ligand>
        <name>Mg(2+)</name>
        <dbReference type="ChEBI" id="CHEBI:18420"/>
    </ligand>
</feature>
<evidence type="ECO:0000259" key="9">
    <source>
        <dbReference type="SMART" id="SM00922"/>
    </source>
</evidence>
<reference evidence="10 11" key="1">
    <citation type="submission" date="2019-11" db="EMBL/GenBank/DDBJ databases">
        <title>Genome sequences of 17 halophilic strains isolated from different environments.</title>
        <authorList>
            <person name="Furrow R.E."/>
        </authorList>
    </citation>
    <scope>NUCLEOTIDE SEQUENCE [LARGE SCALE GENOMIC DNA]</scope>
    <source>
        <strain evidence="10 11">22511_23_Filter</strain>
    </source>
</reference>
<organism evidence="10 11">
    <name type="scientific">Halobacillus litoralis</name>
    <dbReference type="NCBI Taxonomy" id="45668"/>
    <lineage>
        <taxon>Bacteria</taxon>
        <taxon>Bacillati</taxon>
        <taxon>Bacillota</taxon>
        <taxon>Bacilli</taxon>
        <taxon>Bacillales</taxon>
        <taxon>Bacillaceae</taxon>
        <taxon>Halobacillus</taxon>
    </lineage>
</organism>
<dbReference type="SUPFAM" id="SSF54826">
    <property type="entry name" value="Enolase N-terminal domain-like"/>
    <property type="match status" value="1"/>
</dbReference>
<keyword evidence="4 8" id="KW-0413">Isomerase</keyword>
<feature type="active site" description="Proton acceptor; specific for (S)-substrate epimerization" evidence="5">
    <location>
        <position position="268"/>
    </location>
</feature>
<evidence type="ECO:0000313" key="10">
    <source>
        <dbReference type="EMBL" id="MYL18974.1"/>
    </source>
</evidence>
<protein>
    <recommendedName>
        <fullName evidence="8">Dipeptide epimerase</fullName>
        <ecNumber evidence="8">5.1.1.-</ecNumber>
    </recommendedName>
</protein>
<dbReference type="Proteomes" id="UP000460949">
    <property type="component" value="Unassembled WGS sequence"/>
</dbReference>
<dbReference type="InterPro" id="IPR036849">
    <property type="entry name" value="Enolase-like_C_sf"/>
</dbReference>
<dbReference type="FunFam" id="3.30.390.10:FF:000009">
    <property type="entry name" value="Hydrophobic dipeptide epimerase"/>
    <property type="match status" value="1"/>
</dbReference>
<feature type="binding site" evidence="6">
    <location>
        <position position="24"/>
    </location>
    <ligand>
        <name>substrate</name>
    </ligand>
</feature>
<feature type="binding site" evidence="6">
    <location>
        <position position="321"/>
    </location>
    <ligand>
        <name>substrate</name>
    </ligand>
</feature>
<dbReference type="GO" id="GO:0006518">
    <property type="term" value="P:peptide metabolic process"/>
    <property type="evidence" value="ECO:0007669"/>
    <property type="project" value="UniProtKB-ARBA"/>
</dbReference>
<evidence type="ECO:0000256" key="1">
    <source>
        <dbReference type="ARBA" id="ARBA00008031"/>
    </source>
</evidence>
<dbReference type="InterPro" id="IPR029065">
    <property type="entry name" value="Enolase_C-like"/>
</dbReference>
<dbReference type="InterPro" id="IPR013341">
    <property type="entry name" value="Mandelate_racemase_N_dom"/>
</dbReference>
<dbReference type="PANTHER" id="PTHR48073">
    <property type="entry name" value="O-SUCCINYLBENZOATE SYNTHASE-RELATED"/>
    <property type="match status" value="1"/>
</dbReference>
<dbReference type="SFLD" id="SFLDS00001">
    <property type="entry name" value="Enolase"/>
    <property type="match status" value="2"/>
</dbReference>
<sequence length="365" mass="39345">MRIQSVETTHVAVPLHKPFKTALRTVTVAESIYVTIHFDNGLTGWGEAPPTHVITGESLASIKYTIEKVLKPVITGADLLKREAVFEAVHKSCVGNTSAKAAVDMALYDGLAQAAGLPLYQFLGGWTDQLETDYTVSVNTPAEMADDAAGYIQQGFHVLKVKVGKDSIHHDIERIQAIHQRVGEEAAIRLDANQAWTAKEAVYAIREMERRKLPIELVEQPVKAGDMDGLKQVTEAVDTIIMADESVFSPQDAVRVLKTGSADMINIKLMKSGGIHQALKINAVAESFGIPCMVGSMIETKLGITAAAHFAASQKNITKVDFDAPLMLTTDPVEGGVQYNQAVMTLPQAPGLGITRLSGEDVTTS</sequence>
<evidence type="ECO:0000313" key="11">
    <source>
        <dbReference type="Proteomes" id="UP000460949"/>
    </source>
</evidence>
<accession>A0A845DZV3</accession>
<gene>
    <name evidence="10" type="ORF">GLW04_03675</name>
</gene>
<dbReference type="SUPFAM" id="SSF51604">
    <property type="entry name" value="Enolase C-terminal domain-like"/>
    <property type="match status" value="1"/>
</dbReference>
<dbReference type="SMART" id="SM00922">
    <property type="entry name" value="MR_MLE"/>
    <property type="match status" value="1"/>
</dbReference>
<comment type="similarity">
    <text evidence="1 8">Belongs to the mandelate racemase/muconate lactonizing enzyme family.</text>
</comment>
<evidence type="ECO:0000256" key="7">
    <source>
        <dbReference type="PIRSR" id="PIRSR634603-3"/>
    </source>
</evidence>
<dbReference type="InterPro" id="IPR029017">
    <property type="entry name" value="Enolase-like_N"/>
</dbReference>
<keyword evidence="2 7" id="KW-0479">Metal-binding</keyword>
<comment type="caution">
    <text evidence="10">The sequence shown here is derived from an EMBL/GenBank/DDBJ whole genome shotgun (WGS) entry which is preliminary data.</text>
</comment>
<evidence type="ECO:0000256" key="6">
    <source>
        <dbReference type="PIRSR" id="PIRSR634603-2"/>
    </source>
</evidence>
<dbReference type="RefSeq" id="WP_160835405.1">
    <property type="nucleotide sequence ID" value="NZ_WMET01000001.1"/>
</dbReference>
<dbReference type="Pfam" id="PF02746">
    <property type="entry name" value="MR_MLE_N"/>
    <property type="match status" value="1"/>
</dbReference>
<name>A0A845DZV3_9BACI</name>
<dbReference type="SFLD" id="SFLDF00009">
    <property type="entry name" value="o-succinylbenzoate_synthase"/>
    <property type="match status" value="1"/>
</dbReference>
<dbReference type="EC" id="5.1.1.-" evidence="8"/>
<evidence type="ECO:0000256" key="3">
    <source>
        <dbReference type="ARBA" id="ARBA00022842"/>
    </source>
</evidence>
<dbReference type="SFLD" id="SFLDG00180">
    <property type="entry name" value="muconate_cycloisomerase"/>
    <property type="match status" value="2"/>
</dbReference>
<keyword evidence="3 7" id="KW-0460">Magnesium</keyword>
<dbReference type="GO" id="GO:0000287">
    <property type="term" value="F:magnesium ion binding"/>
    <property type="evidence" value="ECO:0007669"/>
    <property type="project" value="UniProtKB-ARBA"/>
</dbReference>
<proteinExistence type="inferred from homology"/>
<evidence type="ECO:0000256" key="5">
    <source>
        <dbReference type="PIRSR" id="PIRSR634603-1"/>
    </source>
</evidence>
<feature type="binding site" evidence="6">
    <location>
        <position position="160"/>
    </location>
    <ligand>
        <name>substrate</name>
    </ligand>
</feature>
<dbReference type="AlphaFoldDB" id="A0A845DZV3"/>
<dbReference type="Gene3D" id="3.20.20.120">
    <property type="entry name" value="Enolase-like C-terminal domain"/>
    <property type="match status" value="1"/>
</dbReference>
<dbReference type="InterPro" id="IPR034603">
    <property type="entry name" value="Dipeptide_epimerase"/>
</dbReference>
<feature type="active site" description="Proton acceptor; specific for (R)-substrate epimerization" evidence="5">
    <location>
        <position position="162"/>
    </location>
</feature>
<evidence type="ECO:0000256" key="8">
    <source>
        <dbReference type="RuleBase" id="RU366006"/>
    </source>
</evidence>